<dbReference type="Proteomes" id="UP000464374">
    <property type="component" value="Chromosome"/>
</dbReference>
<name>A0A6P1Y414_9SPIR</name>
<sequence length="91" mass="10251">MRNKIIDLHNALFAELEALQDEDSFKDENGNIDNTKVEIAIKRADAVNSIAGRITELTRLQLDAVRVADNMGMSIQLPETLGAKEIDWRKK</sequence>
<reference evidence="1 2" key="1">
    <citation type="submission" date="2020-01" db="EMBL/GenBank/DDBJ databases">
        <title>Complete genome sequence of a human oral phylogroup 1 Treponema sp. strain ATCC 700766, originally isolated from periodontitis dental plaque.</title>
        <authorList>
            <person name="Chan Y."/>
            <person name="Huo Y.-B."/>
            <person name="Yu X.-L."/>
            <person name="Zeng H."/>
            <person name="Leung W.-K."/>
            <person name="Watt R.M."/>
        </authorList>
    </citation>
    <scope>NUCLEOTIDE SEQUENCE [LARGE SCALE GENOMIC DNA]</scope>
    <source>
        <strain evidence="1 2">OMZ 804</strain>
    </source>
</reference>
<dbReference type="RefSeq" id="WP_162664559.1">
    <property type="nucleotide sequence ID" value="NZ_CP048020.1"/>
</dbReference>
<dbReference type="EMBL" id="CP048020">
    <property type="protein sequence ID" value="QHX44284.1"/>
    <property type="molecule type" value="Genomic_DNA"/>
</dbReference>
<evidence type="ECO:0008006" key="3">
    <source>
        <dbReference type="Google" id="ProtNLM"/>
    </source>
</evidence>
<organism evidence="1 2">
    <name type="scientific">Treponema vincentii</name>
    <dbReference type="NCBI Taxonomy" id="69710"/>
    <lineage>
        <taxon>Bacteria</taxon>
        <taxon>Pseudomonadati</taxon>
        <taxon>Spirochaetota</taxon>
        <taxon>Spirochaetia</taxon>
        <taxon>Spirochaetales</taxon>
        <taxon>Treponemataceae</taxon>
        <taxon>Treponema</taxon>
    </lineage>
</organism>
<protein>
    <recommendedName>
        <fullName evidence="3">Phage protein</fullName>
    </recommendedName>
</protein>
<evidence type="ECO:0000313" key="2">
    <source>
        <dbReference type="Proteomes" id="UP000464374"/>
    </source>
</evidence>
<dbReference type="KEGG" id="trz:GWP43_13395"/>
<evidence type="ECO:0000313" key="1">
    <source>
        <dbReference type="EMBL" id="QHX44284.1"/>
    </source>
</evidence>
<gene>
    <name evidence="1" type="ORF">GWP43_13395</name>
</gene>
<dbReference type="AlphaFoldDB" id="A0A6P1Y414"/>
<proteinExistence type="predicted"/>
<accession>A0A6P1Y414</accession>